<feature type="domain" description="ABC transporter" evidence="3">
    <location>
        <begin position="3"/>
        <end position="227"/>
    </location>
</feature>
<dbReference type="PROSITE" id="PS00211">
    <property type="entry name" value="ABC_TRANSPORTER_1"/>
    <property type="match status" value="1"/>
</dbReference>
<evidence type="ECO:0000256" key="2">
    <source>
        <dbReference type="ARBA" id="ARBA00022840"/>
    </source>
</evidence>
<evidence type="ECO:0000259" key="3">
    <source>
        <dbReference type="PROSITE" id="PS50893"/>
    </source>
</evidence>
<dbReference type="PANTHER" id="PTHR43158">
    <property type="entry name" value="SKFA PEPTIDE EXPORT ATP-BINDING PROTEIN SKFE"/>
    <property type="match status" value="1"/>
</dbReference>
<reference evidence="4 5" key="1">
    <citation type="submission" date="2018-08" db="EMBL/GenBank/DDBJ databases">
        <title>A genome reference for cultivated species of the human gut microbiota.</title>
        <authorList>
            <person name="Zou Y."/>
            <person name="Xue W."/>
            <person name="Luo G."/>
        </authorList>
    </citation>
    <scope>NUCLEOTIDE SEQUENCE [LARGE SCALE GENOMIC DNA]</scope>
    <source>
        <strain evidence="4 5">OF01-3</strain>
    </source>
</reference>
<proteinExistence type="predicted"/>
<dbReference type="InterPro" id="IPR017871">
    <property type="entry name" value="ABC_transporter-like_CS"/>
</dbReference>
<protein>
    <submittedName>
        <fullName evidence="4">ABC transporter ATP-binding protein</fullName>
    </submittedName>
</protein>
<dbReference type="InterPro" id="IPR003593">
    <property type="entry name" value="AAA+_ATPase"/>
</dbReference>
<dbReference type="InterPro" id="IPR003439">
    <property type="entry name" value="ABC_transporter-like_ATP-bd"/>
</dbReference>
<keyword evidence="5" id="KW-1185">Reference proteome</keyword>
<organism evidence="4 5">
    <name type="scientific">Anaerococcus nagyae</name>
    <dbReference type="NCBI Taxonomy" id="1755241"/>
    <lineage>
        <taxon>Bacteria</taxon>
        <taxon>Bacillati</taxon>
        <taxon>Bacillota</taxon>
        <taxon>Tissierellia</taxon>
        <taxon>Tissierellales</taxon>
        <taxon>Peptoniphilaceae</taxon>
        <taxon>Anaerococcus</taxon>
    </lineage>
</organism>
<evidence type="ECO:0000313" key="5">
    <source>
        <dbReference type="Proteomes" id="UP000261011"/>
    </source>
</evidence>
<dbReference type="GO" id="GO:0005524">
    <property type="term" value="F:ATP binding"/>
    <property type="evidence" value="ECO:0007669"/>
    <property type="project" value="UniProtKB-KW"/>
</dbReference>
<gene>
    <name evidence="4" type="ORF">DXA39_07170</name>
</gene>
<keyword evidence="1" id="KW-0547">Nucleotide-binding</keyword>
<dbReference type="Pfam" id="PF00005">
    <property type="entry name" value="ABC_tran"/>
    <property type="match status" value="1"/>
</dbReference>
<evidence type="ECO:0000256" key="1">
    <source>
        <dbReference type="ARBA" id="ARBA00022741"/>
    </source>
</evidence>
<dbReference type="Gene3D" id="3.40.50.300">
    <property type="entry name" value="P-loop containing nucleotide triphosphate hydrolases"/>
    <property type="match status" value="1"/>
</dbReference>
<dbReference type="PROSITE" id="PS50893">
    <property type="entry name" value="ABC_TRANSPORTER_2"/>
    <property type="match status" value="1"/>
</dbReference>
<dbReference type="EMBL" id="QVEU01000006">
    <property type="protein sequence ID" value="RGB75313.1"/>
    <property type="molecule type" value="Genomic_DNA"/>
</dbReference>
<dbReference type="PANTHER" id="PTHR43158:SF10">
    <property type="entry name" value="ABC TRANSPORTER ATP-BINDING PROTEIN YTRB"/>
    <property type="match status" value="1"/>
</dbReference>
<evidence type="ECO:0000313" key="4">
    <source>
        <dbReference type="EMBL" id="RGB75313.1"/>
    </source>
</evidence>
<dbReference type="OrthoDB" id="9804819at2"/>
<dbReference type="InterPro" id="IPR027417">
    <property type="entry name" value="P-loop_NTPase"/>
</dbReference>
<dbReference type="SUPFAM" id="SSF52540">
    <property type="entry name" value="P-loop containing nucleoside triphosphate hydrolases"/>
    <property type="match status" value="1"/>
</dbReference>
<dbReference type="SMART" id="SM00382">
    <property type="entry name" value="AAA"/>
    <property type="match status" value="1"/>
</dbReference>
<dbReference type="GO" id="GO:0016887">
    <property type="term" value="F:ATP hydrolysis activity"/>
    <property type="evidence" value="ECO:0007669"/>
    <property type="project" value="InterPro"/>
</dbReference>
<dbReference type="AlphaFoldDB" id="A0A3E2TGI5"/>
<accession>A0A3E2TGI5</accession>
<sequence length="289" mass="32648">MIVEAININKSFSNSKVLDNVSLELKEGNITGLVGRNGSGKTTLLKILAGIYNADSGKFKIAGNSLNVNPKTIEHIAYLPDRFDYFNYDKIKEIPDYYKIIYPKFDYKFFIDEIKKNNLDTNQTIRNLSKGEKNLLGLITVIATNAEVILTDEILDGMDVLNKRHIIEYLLDARDKGCAVFSSSHELSELSGICDSIYYLSKEGKLSVTNEEGSRDIKKIQIVVKDELPSDIKDKSVIISHIGRVYTILADIDDESLTSLLNKDQVIQYDSLDIRLEDYFYLEEGGHND</sequence>
<comment type="caution">
    <text evidence="4">The sequence shown here is derived from an EMBL/GenBank/DDBJ whole genome shotgun (WGS) entry which is preliminary data.</text>
</comment>
<keyword evidence="2 4" id="KW-0067">ATP-binding</keyword>
<dbReference type="Proteomes" id="UP000261011">
    <property type="component" value="Unassembled WGS sequence"/>
</dbReference>
<dbReference type="RefSeq" id="WP_117522033.1">
    <property type="nucleotide sequence ID" value="NZ_AP031484.1"/>
</dbReference>
<name>A0A3E2TGI5_9FIRM</name>